<name>A0A8S1GN08_9PELO</name>
<feature type="signal peptide" evidence="2">
    <location>
        <begin position="1"/>
        <end position="16"/>
    </location>
</feature>
<keyword evidence="4" id="KW-1185">Reference proteome</keyword>
<feature type="chain" id="PRO_5035747923" evidence="2">
    <location>
        <begin position="17"/>
        <end position="271"/>
    </location>
</feature>
<gene>
    <name evidence="3" type="ORF">CAUJ_LOCUS736</name>
</gene>
<evidence type="ECO:0000256" key="1">
    <source>
        <dbReference type="SAM" id="MobiDB-lite"/>
    </source>
</evidence>
<feature type="region of interest" description="Disordered" evidence="1">
    <location>
        <begin position="232"/>
        <end position="255"/>
    </location>
</feature>
<organism evidence="3 4">
    <name type="scientific">Caenorhabditis auriculariae</name>
    <dbReference type="NCBI Taxonomy" id="2777116"/>
    <lineage>
        <taxon>Eukaryota</taxon>
        <taxon>Metazoa</taxon>
        <taxon>Ecdysozoa</taxon>
        <taxon>Nematoda</taxon>
        <taxon>Chromadorea</taxon>
        <taxon>Rhabditida</taxon>
        <taxon>Rhabditina</taxon>
        <taxon>Rhabditomorpha</taxon>
        <taxon>Rhabditoidea</taxon>
        <taxon>Rhabditidae</taxon>
        <taxon>Peloderinae</taxon>
        <taxon>Caenorhabditis</taxon>
    </lineage>
</organism>
<comment type="caution">
    <text evidence="3">The sequence shown here is derived from an EMBL/GenBank/DDBJ whole genome shotgun (WGS) entry which is preliminary data.</text>
</comment>
<dbReference type="AlphaFoldDB" id="A0A8S1GN08"/>
<keyword evidence="2" id="KW-0732">Signal</keyword>
<evidence type="ECO:0000313" key="4">
    <source>
        <dbReference type="Proteomes" id="UP000835052"/>
    </source>
</evidence>
<dbReference type="PANTHER" id="PTHR36520">
    <property type="entry name" value="PROTEIN CBG13000-RELATED"/>
    <property type="match status" value="1"/>
</dbReference>
<proteinExistence type="predicted"/>
<reference evidence="3" key="1">
    <citation type="submission" date="2020-10" db="EMBL/GenBank/DDBJ databases">
        <authorList>
            <person name="Kikuchi T."/>
        </authorList>
    </citation>
    <scope>NUCLEOTIDE SEQUENCE</scope>
    <source>
        <strain evidence="3">NKZ352</strain>
    </source>
</reference>
<protein>
    <submittedName>
        <fullName evidence="3">Uncharacterized protein</fullName>
    </submittedName>
</protein>
<evidence type="ECO:0000256" key="2">
    <source>
        <dbReference type="SAM" id="SignalP"/>
    </source>
</evidence>
<dbReference type="PANTHER" id="PTHR36520:SF4">
    <property type="entry name" value="DUF3421 DOMAIN-CONTAINING PROTEIN"/>
    <property type="match status" value="1"/>
</dbReference>
<evidence type="ECO:0000313" key="3">
    <source>
        <dbReference type="EMBL" id="CAD6184817.1"/>
    </source>
</evidence>
<dbReference type="OrthoDB" id="5911973at2759"/>
<accession>A0A8S1GN08</accession>
<dbReference type="Proteomes" id="UP000835052">
    <property type="component" value="Unassembled WGS sequence"/>
</dbReference>
<sequence>MLLLVAPFLLFSLVDAQLYGGDEPLVIPVKGQQAVFPALVTADNFPLFPFTDQFNTGVELNPANKISMAGDLIVPIPGWGNFDVDGNVYFGNINFDAKVGYQIRPTNHLNIKPETLALLGQNPAFREARKHAKEAVVGRIPYGYEPIKCKPPYCNPFVHHTGVAVEVEPGDDSFFIGGIDFPLPIGENGAGVRFPLSGAVEQGTSPVAYAHGHAFNPVSPFDFRKLDSDTVQPDWPYAPGTRRRAPQKPAAKLSAEDKQKFYSKFLDKLPS</sequence>
<dbReference type="EMBL" id="CAJGYM010000001">
    <property type="protein sequence ID" value="CAD6184817.1"/>
    <property type="molecule type" value="Genomic_DNA"/>
</dbReference>